<feature type="region of interest" description="Disordered" evidence="1">
    <location>
        <begin position="330"/>
        <end position="354"/>
    </location>
</feature>
<sequence>MATESSNAAPEIPNLGLMLGPTFIGLVAASMLFGITSLQTQSYFRGEGRDTVSFRVLMGFLWVFDAFHLVLLTICMYHYLISNFGDVEAALLPTWSIIGQIFMTCISNFIVRTIFGVRVWILSGKNVFWGAALAGATLFTFGSGLTVGSLGFGRTFAEWTRHSIWLYLSHGTAVFSDVVVAGSLVYFLRKRRTGVQRADSILATLMSYAVNTCLLTSLCSITTFVTFAVWPHYFIFMGFQFILSKLYLNALLASLNARDVLFQRVEASGSRHRSVEPHSSHMARTYYPDDDDEHRHSKRFTEGTTVGRLSGMRDIETCSKSTMDITEEIMDGRDDISSDHPPLRHSRSERLRQF</sequence>
<evidence type="ECO:0000313" key="5">
    <source>
        <dbReference type="Proteomes" id="UP000305067"/>
    </source>
</evidence>
<dbReference type="InterPro" id="IPR045339">
    <property type="entry name" value="DUF6534"/>
</dbReference>
<keyword evidence="2" id="KW-0472">Membrane</keyword>
<dbReference type="PANTHER" id="PTHR40465:SF1">
    <property type="entry name" value="DUF6534 DOMAIN-CONTAINING PROTEIN"/>
    <property type="match status" value="1"/>
</dbReference>
<dbReference type="Pfam" id="PF20152">
    <property type="entry name" value="DUF6534"/>
    <property type="match status" value="1"/>
</dbReference>
<reference evidence="4 5" key="1">
    <citation type="journal article" date="2019" name="Nat. Ecol. Evol.">
        <title>Megaphylogeny resolves global patterns of mushroom evolution.</title>
        <authorList>
            <person name="Varga T."/>
            <person name="Krizsan K."/>
            <person name="Foldi C."/>
            <person name="Dima B."/>
            <person name="Sanchez-Garcia M."/>
            <person name="Sanchez-Ramirez S."/>
            <person name="Szollosi G.J."/>
            <person name="Szarkandi J.G."/>
            <person name="Papp V."/>
            <person name="Albert L."/>
            <person name="Andreopoulos W."/>
            <person name="Angelini C."/>
            <person name="Antonin V."/>
            <person name="Barry K.W."/>
            <person name="Bougher N.L."/>
            <person name="Buchanan P."/>
            <person name="Buyck B."/>
            <person name="Bense V."/>
            <person name="Catcheside P."/>
            <person name="Chovatia M."/>
            <person name="Cooper J."/>
            <person name="Damon W."/>
            <person name="Desjardin D."/>
            <person name="Finy P."/>
            <person name="Geml J."/>
            <person name="Haridas S."/>
            <person name="Hughes K."/>
            <person name="Justo A."/>
            <person name="Karasinski D."/>
            <person name="Kautmanova I."/>
            <person name="Kiss B."/>
            <person name="Kocsube S."/>
            <person name="Kotiranta H."/>
            <person name="LaButti K.M."/>
            <person name="Lechner B.E."/>
            <person name="Liimatainen K."/>
            <person name="Lipzen A."/>
            <person name="Lukacs Z."/>
            <person name="Mihaltcheva S."/>
            <person name="Morgado L.N."/>
            <person name="Niskanen T."/>
            <person name="Noordeloos M.E."/>
            <person name="Ohm R.A."/>
            <person name="Ortiz-Santana B."/>
            <person name="Ovrebo C."/>
            <person name="Racz N."/>
            <person name="Riley R."/>
            <person name="Savchenko A."/>
            <person name="Shiryaev A."/>
            <person name="Soop K."/>
            <person name="Spirin V."/>
            <person name="Szebenyi C."/>
            <person name="Tomsovsky M."/>
            <person name="Tulloss R.E."/>
            <person name="Uehling J."/>
            <person name="Grigoriev I.V."/>
            <person name="Vagvolgyi C."/>
            <person name="Papp T."/>
            <person name="Martin F.M."/>
            <person name="Miettinen O."/>
            <person name="Hibbett D.S."/>
            <person name="Nagy L.G."/>
        </authorList>
    </citation>
    <scope>NUCLEOTIDE SEQUENCE [LARGE SCALE GENOMIC DNA]</scope>
    <source>
        <strain evidence="4 5">CBS 309.79</strain>
    </source>
</reference>
<name>A0A5C3QCM3_9AGAR</name>
<gene>
    <name evidence="4" type="ORF">BDV98DRAFT_573220</name>
</gene>
<feature type="transmembrane region" description="Helical" evidence="2">
    <location>
        <begin position="92"/>
        <end position="115"/>
    </location>
</feature>
<dbReference type="EMBL" id="ML178841">
    <property type="protein sequence ID" value="TFK98190.1"/>
    <property type="molecule type" value="Genomic_DNA"/>
</dbReference>
<keyword evidence="5" id="KW-1185">Reference proteome</keyword>
<organism evidence="4 5">
    <name type="scientific">Pterulicium gracile</name>
    <dbReference type="NCBI Taxonomy" id="1884261"/>
    <lineage>
        <taxon>Eukaryota</taxon>
        <taxon>Fungi</taxon>
        <taxon>Dikarya</taxon>
        <taxon>Basidiomycota</taxon>
        <taxon>Agaricomycotina</taxon>
        <taxon>Agaricomycetes</taxon>
        <taxon>Agaricomycetidae</taxon>
        <taxon>Agaricales</taxon>
        <taxon>Pleurotineae</taxon>
        <taxon>Pterulaceae</taxon>
        <taxon>Pterulicium</taxon>
    </lineage>
</organism>
<evidence type="ECO:0000259" key="3">
    <source>
        <dbReference type="Pfam" id="PF20152"/>
    </source>
</evidence>
<dbReference type="PANTHER" id="PTHR40465">
    <property type="entry name" value="CHROMOSOME 1, WHOLE GENOME SHOTGUN SEQUENCE"/>
    <property type="match status" value="1"/>
</dbReference>
<protein>
    <recommendedName>
        <fullName evidence="3">DUF6534 domain-containing protein</fullName>
    </recommendedName>
</protein>
<dbReference type="Proteomes" id="UP000305067">
    <property type="component" value="Unassembled WGS sequence"/>
</dbReference>
<feature type="transmembrane region" description="Helical" evidence="2">
    <location>
        <begin position="56"/>
        <end position="80"/>
    </location>
</feature>
<dbReference type="AlphaFoldDB" id="A0A5C3QCM3"/>
<dbReference type="OrthoDB" id="2745105at2759"/>
<evidence type="ECO:0000256" key="2">
    <source>
        <dbReference type="SAM" id="Phobius"/>
    </source>
</evidence>
<feature type="transmembrane region" description="Helical" evidence="2">
    <location>
        <begin position="127"/>
        <end position="152"/>
    </location>
</feature>
<proteinExistence type="predicted"/>
<accession>A0A5C3QCM3</accession>
<feature type="transmembrane region" description="Helical" evidence="2">
    <location>
        <begin position="164"/>
        <end position="188"/>
    </location>
</feature>
<feature type="transmembrane region" description="Helical" evidence="2">
    <location>
        <begin position="200"/>
        <end position="227"/>
    </location>
</feature>
<feature type="transmembrane region" description="Helical" evidence="2">
    <location>
        <begin position="233"/>
        <end position="255"/>
    </location>
</feature>
<evidence type="ECO:0000313" key="4">
    <source>
        <dbReference type="EMBL" id="TFK98190.1"/>
    </source>
</evidence>
<feature type="domain" description="DUF6534" evidence="3">
    <location>
        <begin position="173"/>
        <end position="259"/>
    </location>
</feature>
<evidence type="ECO:0000256" key="1">
    <source>
        <dbReference type="SAM" id="MobiDB-lite"/>
    </source>
</evidence>
<feature type="transmembrane region" description="Helical" evidence="2">
    <location>
        <begin position="15"/>
        <end position="35"/>
    </location>
</feature>
<keyword evidence="2" id="KW-0812">Transmembrane</keyword>
<keyword evidence="2" id="KW-1133">Transmembrane helix</keyword>
<dbReference type="STRING" id="1884261.A0A5C3QCM3"/>